<feature type="compositionally biased region" description="Low complexity" evidence="2">
    <location>
        <begin position="1"/>
        <end position="12"/>
    </location>
</feature>
<evidence type="ECO:0000256" key="2">
    <source>
        <dbReference type="SAM" id="MobiDB-lite"/>
    </source>
</evidence>
<proteinExistence type="predicted"/>
<dbReference type="PANTHER" id="PTHR30136:SF24">
    <property type="entry name" value="HTH-TYPE TRANSCRIPTIONAL REPRESSOR ALLR"/>
    <property type="match status" value="1"/>
</dbReference>
<sequence>MTMTTATMSSPSEQPDSGRSVASRVLSVLDAFSGERRRLTLSDISRRTRMPLTTAHRLVGELVSWGALERDRNGRYQIGLHLWEVAALAPRGLGLREVAMPFLEELFVATRQHVQLAVLDDLDVVYIERISSRDAVGVHSRVGGRWPAHTTGVGLVLLAYAPRPAQERYLASPLATFTKKTIMTPDALRRVLAEVRRTGYAVSDRQVTLDAVSVAAPVRDAANEVVAALSVVVRADGDGGAVSGVPARTRRIALPGASMPGSPQATHTPGVVPAVLAAARGISLQLLRDPERP</sequence>
<feature type="domain" description="IclR-ED" evidence="4">
    <location>
        <begin position="81"/>
        <end position="288"/>
    </location>
</feature>
<evidence type="ECO:0000259" key="3">
    <source>
        <dbReference type="PROSITE" id="PS51077"/>
    </source>
</evidence>
<evidence type="ECO:0000256" key="1">
    <source>
        <dbReference type="ARBA" id="ARBA00023125"/>
    </source>
</evidence>
<dbReference type="RefSeq" id="WP_219536819.1">
    <property type="nucleotide sequence ID" value="NZ_JAHKRM010000032.1"/>
</dbReference>
<accession>A0ABW4FY31</accession>
<keyword evidence="1" id="KW-0238">DNA-binding</keyword>
<feature type="region of interest" description="Disordered" evidence="2">
    <location>
        <begin position="1"/>
        <end position="21"/>
    </location>
</feature>
<dbReference type="EMBL" id="JBHUCM010000001">
    <property type="protein sequence ID" value="MFD1535442.1"/>
    <property type="molecule type" value="Genomic_DNA"/>
</dbReference>
<feature type="domain" description="HTH iclR-type" evidence="3">
    <location>
        <begin position="19"/>
        <end position="80"/>
    </location>
</feature>
<dbReference type="PROSITE" id="PS51077">
    <property type="entry name" value="HTH_ICLR"/>
    <property type="match status" value="1"/>
</dbReference>
<dbReference type="Pfam" id="PF09339">
    <property type="entry name" value="HTH_IclR"/>
    <property type="match status" value="1"/>
</dbReference>
<dbReference type="InterPro" id="IPR050707">
    <property type="entry name" value="HTH_MetabolicPath_Reg"/>
</dbReference>
<dbReference type="Pfam" id="PF01614">
    <property type="entry name" value="IclR_C"/>
    <property type="match status" value="1"/>
</dbReference>
<evidence type="ECO:0000313" key="6">
    <source>
        <dbReference type="Proteomes" id="UP001597097"/>
    </source>
</evidence>
<protein>
    <submittedName>
        <fullName evidence="5">IclR family transcriptional regulator</fullName>
    </submittedName>
</protein>
<dbReference type="PANTHER" id="PTHR30136">
    <property type="entry name" value="HELIX-TURN-HELIX TRANSCRIPTIONAL REGULATOR, ICLR FAMILY"/>
    <property type="match status" value="1"/>
</dbReference>
<dbReference type="Proteomes" id="UP001597097">
    <property type="component" value="Unassembled WGS sequence"/>
</dbReference>
<dbReference type="InterPro" id="IPR005471">
    <property type="entry name" value="Tscrpt_reg_IclR_N"/>
</dbReference>
<comment type="caution">
    <text evidence="5">The sequence shown here is derived from an EMBL/GenBank/DDBJ whole genome shotgun (WGS) entry which is preliminary data.</text>
</comment>
<gene>
    <name evidence="5" type="ORF">ACFSJ0_00270</name>
</gene>
<evidence type="ECO:0000259" key="4">
    <source>
        <dbReference type="PROSITE" id="PS51078"/>
    </source>
</evidence>
<keyword evidence="6" id="KW-1185">Reference proteome</keyword>
<reference evidence="6" key="1">
    <citation type="journal article" date="2019" name="Int. J. Syst. Evol. Microbiol.">
        <title>The Global Catalogue of Microorganisms (GCM) 10K type strain sequencing project: providing services to taxonomists for standard genome sequencing and annotation.</title>
        <authorList>
            <consortium name="The Broad Institute Genomics Platform"/>
            <consortium name="The Broad Institute Genome Sequencing Center for Infectious Disease"/>
            <person name="Wu L."/>
            <person name="Ma J."/>
        </authorList>
    </citation>
    <scope>NUCLEOTIDE SEQUENCE [LARGE SCALE GENOMIC DNA]</scope>
    <source>
        <strain evidence="6">CGMCC 1.15399</strain>
    </source>
</reference>
<dbReference type="InterPro" id="IPR014757">
    <property type="entry name" value="Tscrpt_reg_IclR_C"/>
</dbReference>
<organism evidence="5 6">
    <name type="scientific">Nonomuraea guangzhouensis</name>
    <dbReference type="NCBI Taxonomy" id="1291555"/>
    <lineage>
        <taxon>Bacteria</taxon>
        <taxon>Bacillati</taxon>
        <taxon>Actinomycetota</taxon>
        <taxon>Actinomycetes</taxon>
        <taxon>Streptosporangiales</taxon>
        <taxon>Streptosporangiaceae</taxon>
        <taxon>Nonomuraea</taxon>
    </lineage>
</organism>
<evidence type="ECO:0000313" key="5">
    <source>
        <dbReference type="EMBL" id="MFD1535442.1"/>
    </source>
</evidence>
<name>A0ABW4FY31_9ACTN</name>
<dbReference type="SMART" id="SM00346">
    <property type="entry name" value="HTH_ICLR"/>
    <property type="match status" value="1"/>
</dbReference>
<dbReference type="PROSITE" id="PS51078">
    <property type="entry name" value="ICLR_ED"/>
    <property type="match status" value="1"/>
</dbReference>